<evidence type="ECO:0000256" key="1">
    <source>
        <dbReference type="SAM" id="Phobius"/>
    </source>
</evidence>
<keyword evidence="1" id="KW-0472">Membrane</keyword>
<accession>A0A8D9FAQ6</accession>
<protein>
    <submittedName>
        <fullName evidence="2">Uncharacterized protein</fullName>
    </submittedName>
</protein>
<name>A0A8D9FAQ6_9HEMI</name>
<organism evidence="2">
    <name type="scientific">Cacopsylla melanoneura</name>
    <dbReference type="NCBI Taxonomy" id="428564"/>
    <lineage>
        <taxon>Eukaryota</taxon>
        <taxon>Metazoa</taxon>
        <taxon>Ecdysozoa</taxon>
        <taxon>Arthropoda</taxon>
        <taxon>Hexapoda</taxon>
        <taxon>Insecta</taxon>
        <taxon>Pterygota</taxon>
        <taxon>Neoptera</taxon>
        <taxon>Paraneoptera</taxon>
        <taxon>Hemiptera</taxon>
        <taxon>Sternorrhyncha</taxon>
        <taxon>Psylloidea</taxon>
        <taxon>Psyllidae</taxon>
        <taxon>Psyllinae</taxon>
        <taxon>Cacopsylla</taxon>
    </lineage>
</organism>
<keyword evidence="1" id="KW-0812">Transmembrane</keyword>
<reference evidence="2" key="1">
    <citation type="submission" date="2021-05" db="EMBL/GenBank/DDBJ databases">
        <authorList>
            <person name="Alioto T."/>
            <person name="Alioto T."/>
            <person name="Gomez Garrido J."/>
        </authorList>
    </citation>
    <scope>NUCLEOTIDE SEQUENCE</scope>
</reference>
<evidence type="ECO:0000313" key="2">
    <source>
        <dbReference type="EMBL" id="CAG6782609.1"/>
    </source>
</evidence>
<feature type="transmembrane region" description="Helical" evidence="1">
    <location>
        <begin position="32"/>
        <end position="58"/>
    </location>
</feature>
<proteinExistence type="predicted"/>
<dbReference type="EMBL" id="HBUF01628288">
    <property type="protein sequence ID" value="CAG6782609.1"/>
    <property type="molecule type" value="Transcribed_RNA"/>
</dbReference>
<keyword evidence="1" id="KW-1133">Transmembrane helix</keyword>
<dbReference type="AlphaFoldDB" id="A0A8D9FAQ6"/>
<sequence length="110" mass="12499">MSLSAILTLYYSFLHLLHPSHSFRKYPKNMLGFLFCPFFSLLSFPILLSCYSFVSLYFPISLSPIHPRIIPPSIIFTPIIPAPIIFELCSASISSVRCQIKLIPLHLNAK</sequence>